<dbReference type="Pfam" id="PF14149">
    <property type="entry name" value="YhfH"/>
    <property type="match status" value="1"/>
</dbReference>
<dbReference type="Proteomes" id="UP001652445">
    <property type="component" value="Unassembled WGS sequence"/>
</dbReference>
<dbReference type="RefSeq" id="WP_262685904.1">
    <property type="nucleotide sequence ID" value="NZ_JAOQIO010000084.1"/>
</dbReference>
<reference evidence="1 2" key="1">
    <citation type="submission" date="2022-09" db="EMBL/GenBank/DDBJ databases">
        <authorList>
            <person name="Han X.L."/>
            <person name="Wang Q."/>
            <person name="Lu T."/>
        </authorList>
    </citation>
    <scope>NUCLEOTIDE SEQUENCE [LARGE SCALE GENOMIC DNA]</scope>
    <source>
        <strain evidence="1 2">WQ 127069</strain>
    </source>
</reference>
<name>A0ABT2UJP0_9BACL</name>
<organism evidence="1 2">
    <name type="scientific">Paenibacillus baimaensis</name>
    <dbReference type="NCBI Taxonomy" id="2982185"/>
    <lineage>
        <taxon>Bacteria</taxon>
        <taxon>Bacillati</taxon>
        <taxon>Bacillota</taxon>
        <taxon>Bacilli</taxon>
        <taxon>Bacillales</taxon>
        <taxon>Paenibacillaceae</taxon>
        <taxon>Paenibacillus</taxon>
    </lineage>
</organism>
<protein>
    <submittedName>
        <fullName evidence="1">YhfH family protein</fullName>
    </submittedName>
</protein>
<gene>
    <name evidence="1" type="ORF">OB236_22225</name>
</gene>
<sequence>MLVNSSTFYESLPDKCCSKCGEKLEELADCYYTVCYACTETTFYPLSPVYLTLNYPAVKE</sequence>
<proteinExistence type="predicted"/>
<dbReference type="InterPro" id="IPR025432">
    <property type="entry name" value="YhfH-like"/>
</dbReference>
<comment type="caution">
    <text evidence="1">The sequence shown here is derived from an EMBL/GenBank/DDBJ whole genome shotgun (WGS) entry which is preliminary data.</text>
</comment>
<evidence type="ECO:0000313" key="1">
    <source>
        <dbReference type="EMBL" id="MCU6794833.1"/>
    </source>
</evidence>
<keyword evidence="2" id="KW-1185">Reference proteome</keyword>
<accession>A0ABT2UJP0</accession>
<evidence type="ECO:0000313" key="2">
    <source>
        <dbReference type="Proteomes" id="UP001652445"/>
    </source>
</evidence>
<dbReference type="EMBL" id="JAOQIO010000084">
    <property type="protein sequence ID" value="MCU6794833.1"/>
    <property type="molecule type" value="Genomic_DNA"/>
</dbReference>